<proteinExistence type="predicted"/>
<name>A0ACC1N0Z3_9HYPO</name>
<accession>A0ACC1N0Z3</accession>
<sequence length="208" mass="22574">MKLTTISVLCSLAASAQSASWLDTPENASIAEFMIGHGGGDISAAEYSRATETALHSRATMDDGKWYSGKAAYWGWAVQVGRCLLYEYPSKWVLPSPSAEYGNPINSIATQFANALANIKGEGVNSQNIGGGWAMTAIGSSQWRPKDIPWNLAYDMMWDASTSASGWLSADNGVYWTLKDTAGDVIYTFLVWPLNAVGKNPYMVHDEQ</sequence>
<comment type="caution">
    <text evidence="1">The sequence shown here is derived from an EMBL/GenBank/DDBJ whole genome shotgun (WGS) entry which is preliminary data.</text>
</comment>
<gene>
    <name evidence="1" type="ORF">NQ176_g6868</name>
</gene>
<dbReference type="EMBL" id="JANJQO010001055">
    <property type="protein sequence ID" value="KAJ2972945.1"/>
    <property type="molecule type" value="Genomic_DNA"/>
</dbReference>
<evidence type="ECO:0000313" key="1">
    <source>
        <dbReference type="EMBL" id="KAJ2972945.1"/>
    </source>
</evidence>
<reference evidence="1" key="1">
    <citation type="submission" date="2022-08" db="EMBL/GenBank/DDBJ databases">
        <title>Genome Sequence of Lecanicillium fungicola.</title>
        <authorList>
            <person name="Buettner E."/>
        </authorList>
    </citation>
    <scope>NUCLEOTIDE SEQUENCE</scope>
    <source>
        <strain evidence="1">Babe33</strain>
    </source>
</reference>
<protein>
    <submittedName>
        <fullName evidence="1">Uncharacterized protein</fullName>
    </submittedName>
</protein>
<keyword evidence="2" id="KW-1185">Reference proteome</keyword>
<evidence type="ECO:0000313" key="2">
    <source>
        <dbReference type="Proteomes" id="UP001143910"/>
    </source>
</evidence>
<dbReference type="Proteomes" id="UP001143910">
    <property type="component" value="Unassembled WGS sequence"/>
</dbReference>
<organism evidence="1 2">
    <name type="scientific">Zarea fungicola</name>
    <dbReference type="NCBI Taxonomy" id="93591"/>
    <lineage>
        <taxon>Eukaryota</taxon>
        <taxon>Fungi</taxon>
        <taxon>Dikarya</taxon>
        <taxon>Ascomycota</taxon>
        <taxon>Pezizomycotina</taxon>
        <taxon>Sordariomycetes</taxon>
        <taxon>Hypocreomycetidae</taxon>
        <taxon>Hypocreales</taxon>
        <taxon>Cordycipitaceae</taxon>
        <taxon>Zarea</taxon>
    </lineage>
</organism>